<reference evidence="4" key="1">
    <citation type="submission" date="2020-06" db="EMBL/GenBank/DDBJ databases">
        <authorList>
            <person name="Onetto C."/>
        </authorList>
    </citation>
    <scope>NUCLEOTIDE SEQUENCE</scope>
</reference>
<evidence type="ECO:0000313" key="4">
    <source>
        <dbReference type="EMBL" id="CAD0097183.1"/>
    </source>
</evidence>
<dbReference type="Pfam" id="PF10342">
    <property type="entry name" value="Kre9_KNH"/>
    <property type="match status" value="1"/>
</dbReference>
<dbReference type="InterPro" id="IPR018466">
    <property type="entry name" value="Kre9/Knh1-like_N"/>
</dbReference>
<proteinExistence type="predicted"/>
<gene>
    <name evidence="4" type="ORF">AWRI4233_LOCUS6100</name>
</gene>
<feature type="signal peptide" evidence="2">
    <location>
        <begin position="1"/>
        <end position="20"/>
    </location>
</feature>
<dbReference type="Proteomes" id="UP000714618">
    <property type="component" value="Unassembled WGS sequence"/>
</dbReference>
<accession>A0A9N8K3K1</accession>
<keyword evidence="5" id="KW-1185">Reference proteome</keyword>
<sequence length="86" mass="9131">MRFSTQTLIALLASPLLALAASDNGFTNSDWNGITAGKDYTIKWTPTTGGTVSLILRSGANNNLTPGVYVARKCSQAHSMQPQSKC</sequence>
<protein>
    <recommendedName>
        <fullName evidence="3">Yeast cell wall synthesis Kre9/Knh1-like N-terminal domain-containing protein</fullName>
    </recommendedName>
</protein>
<evidence type="ECO:0000256" key="1">
    <source>
        <dbReference type="ARBA" id="ARBA00022729"/>
    </source>
</evidence>
<dbReference type="EMBL" id="CAIJEO010000007">
    <property type="protein sequence ID" value="CAD0097183.1"/>
    <property type="molecule type" value="Genomic_DNA"/>
</dbReference>
<feature type="chain" id="PRO_5040313839" description="Yeast cell wall synthesis Kre9/Knh1-like N-terminal domain-containing protein" evidence="2">
    <location>
        <begin position="21"/>
        <end position="86"/>
    </location>
</feature>
<dbReference type="AlphaFoldDB" id="A0A9N8K3K1"/>
<evidence type="ECO:0000259" key="3">
    <source>
        <dbReference type="Pfam" id="PF10342"/>
    </source>
</evidence>
<organism evidence="4 5">
    <name type="scientific">Aureobasidium mustum</name>
    <dbReference type="NCBI Taxonomy" id="2773714"/>
    <lineage>
        <taxon>Eukaryota</taxon>
        <taxon>Fungi</taxon>
        <taxon>Dikarya</taxon>
        <taxon>Ascomycota</taxon>
        <taxon>Pezizomycotina</taxon>
        <taxon>Dothideomycetes</taxon>
        <taxon>Dothideomycetidae</taxon>
        <taxon>Dothideales</taxon>
        <taxon>Saccotheciaceae</taxon>
        <taxon>Aureobasidium</taxon>
    </lineage>
</organism>
<keyword evidence="1 2" id="KW-0732">Signal</keyword>
<feature type="domain" description="Yeast cell wall synthesis Kre9/Knh1-like N-terminal" evidence="3">
    <location>
        <begin position="32"/>
        <end position="80"/>
    </location>
</feature>
<name>A0A9N8K3K1_9PEZI</name>
<evidence type="ECO:0000313" key="5">
    <source>
        <dbReference type="Proteomes" id="UP000714618"/>
    </source>
</evidence>
<dbReference type="OrthoDB" id="2260257at2759"/>
<comment type="caution">
    <text evidence="4">The sequence shown here is derived from an EMBL/GenBank/DDBJ whole genome shotgun (WGS) entry which is preliminary data.</text>
</comment>
<evidence type="ECO:0000256" key="2">
    <source>
        <dbReference type="SAM" id="SignalP"/>
    </source>
</evidence>